<sequence length="253" mass="27205">MGKCDTILVCLKTTSNHKLSQLLPPLMHDKSTVILVQNGYGLEKNLAKQMADLGKETKSAVFPVQNVYGLETGLDKQRTDLGLANILDICTNLALTSGQTPFTAGKNIAGGLGFIASQKSSPGIITHVDYGKLTVGAHISPPTHTHTQAQADHSTPPHTHSSTAEPMRADHEPAEGIVQEAMRVLAEDLGEAGVEVVIDDDLVRARWHKLVWNISMNGLSVLLDAQTDEIVGNNGMGCSNELYIRDQGTCVYE</sequence>
<feature type="compositionally biased region" description="Polar residues" evidence="1">
    <location>
        <begin position="142"/>
        <end position="164"/>
    </location>
</feature>
<dbReference type="EMBL" id="KQ248468">
    <property type="protein sequence ID" value="KNC71605.1"/>
    <property type="molecule type" value="Genomic_DNA"/>
</dbReference>
<dbReference type="InterPro" id="IPR013752">
    <property type="entry name" value="KPA_reductase"/>
</dbReference>
<dbReference type="InterPro" id="IPR051402">
    <property type="entry name" value="KPR-Related"/>
</dbReference>
<dbReference type="GeneID" id="25916361"/>
<dbReference type="GO" id="GO:0005737">
    <property type="term" value="C:cytoplasm"/>
    <property type="evidence" value="ECO:0007669"/>
    <property type="project" value="TreeGrafter"/>
</dbReference>
<keyword evidence="5" id="KW-1185">Reference proteome</keyword>
<dbReference type="Pfam" id="PF02558">
    <property type="entry name" value="ApbA"/>
    <property type="match status" value="1"/>
</dbReference>
<dbReference type="AlphaFoldDB" id="A0A0L0F4G4"/>
<dbReference type="RefSeq" id="XP_014145507.1">
    <property type="nucleotide sequence ID" value="XM_014290032.1"/>
</dbReference>
<feature type="domain" description="Ketopantoate reductase N-terminal" evidence="2">
    <location>
        <begin position="2"/>
        <end position="137"/>
    </location>
</feature>
<dbReference type="InterPro" id="IPR013328">
    <property type="entry name" value="6PGD_dom2"/>
</dbReference>
<organism evidence="4 5">
    <name type="scientific">Sphaeroforma arctica JP610</name>
    <dbReference type="NCBI Taxonomy" id="667725"/>
    <lineage>
        <taxon>Eukaryota</taxon>
        <taxon>Ichthyosporea</taxon>
        <taxon>Ichthyophonida</taxon>
        <taxon>Sphaeroforma</taxon>
    </lineage>
</organism>
<dbReference type="Gene3D" id="3.40.50.720">
    <property type="entry name" value="NAD(P)-binding Rossmann-like Domain"/>
    <property type="match status" value="1"/>
</dbReference>
<protein>
    <recommendedName>
        <fullName evidence="6">Ketopantoate reductase N-terminal domain-containing protein</fullName>
    </recommendedName>
</protein>
<evidence type="ECO:0000259" key="2">
    <source>
        <dbReference type="Pfam" id="PF02558"/>
    </source>
</evidence>
<evidence type="ECO:0000313" key="5">
    <source>
        <dbReference type="Proteomes" id="UP000054560"/>
    </source>
</evidence>
<dbReference type="Pfam" id="PF08546">
    <property type="entry name" value="ApbA_C"/>
    <property type="match status" value="1"/>
</dbReference>
<dbReference type="InterPro" id="IPR013332">
    <property type="entry name" value="KPR_N"/>
</dbReference>
<gene>
    <name evidence="4" type="ORF">SARC_15857</name>
</gene>
<evidence type="ECO:0008006" key="6">
    <source>
        <dbReference type="Google" id="ProtNLM"/>
    </source>
</evidence>
<proteinExistence type="predicted"/>
<accession>A0A0L0F4G4</accession>
<evidence type="ECO:0000313" key="4">
    <source>
        <dbReference type="EMBL" id="KNC71605.1"/>
    </source>
</evidence>
<dbReference type="PANTHER" id="PTHR21708">
    <property type="entry name" value="PROBABLE 2-DEHYDROPANTOATE 2-REDUCTASE"/>
    <property type="match status" value="1"/>
</dbReference>
<evidence type="ECO:0000259" key="3">
    <source>
        <dbReference type="Pfam" id="PF08546"/>
    </source>
</evidence>
<dbReference type="PANTHER" id="PTHR21708:SF26">
    <property type="entry name" value="2-DEHYDROPANTOATE 2-REDUCTASE"/>
    <property type="match status" value="1"/>
</dbReference>
<dbReference type="Gene3D" id="1.10.1040.10">
    <property type="entry name" value="N-(1-d-carboxylethyl)-l-norvaline Dehydrogenase, domain 2"/>
    <property type="match status" value="1"/>
</dbReference>
<dbReference type="Proteomes" id="UP000054560">
    <property type="component" value="Unassembled WGS sequence"/>
</dbReference>
<feature type="region of interest" description="Disordered" evidence="1">
    <location>
        <begin position="138"/>
        <end position="170"/>
    </location>
</feature>
<feature type="domain" description="Ketopantoate reductase C-terminal" evidence="3">
    <location>
        <begin position="202"/>
        <end position="234"/>
    </location>
</feature>
<name>A0A0L0F4G4_9EUKA</name>
<reference evidence="4 5" key="1">
    <citation type="submission" date="2011-02" db="EMBL/GenBank/DDBJ databases">
        <title>The Genome Sequence of Sphaeroforma arctica JP610.</title>
        <authorList>
            <consortium name="The Broad Institute Genome Sequencing Platform"/>
            <person name="Russ C."/>
            <person name="Cuomo C."/>
            <person name="Young S.K."/>
            <person name="Zeng Q."/>
            <person name="Gargeya S."/>
            <person name="Alvarado L."/>
            <person name="Berlin A."/>
            <person name="Chapman S.B."/>
            <person name="Chen Z."/>
            <person name="Freedman E."/>
            <person name="Gellesch M."/>
            <person name="Goldberg J."/>
            <person name="Griggs A."/>
            <person name="Gujja S."/>
            <person name="Heilman E."/>
            <person name="Heiman D."/>
            <person name="Howarth C."/>
            <person name="Mehta T."/>
            <person name="Neiman D."/>
            <person name="Pearson M."/>
            <person name="Roberts A."/>
            <person name="Saif S."/>
            <person name="Shea T."/>
            <person name="Shenoy N."/>
            <person name="Sisk P."/>
            <person name="Stolte C."/>
            <person name="Sykes S."/>
            <person name="White J."/>
            <person name="Yandava C."/>
            <person name="Burger G."/>
            <person name="Gray M.W."/>
            <person name="Holland P.W.H."/>
            <person name="King N."/>
            <person name="Lang F.B.F."/>
            <person name="Roger A.J."/>
            <person name="Ruiz-Trillo I."/>
            <person name="Haas B."/>
            <person name="Nusbaum C."/>
            <person name="Birren B."/>
        </authorList>
    </citation>
    <scope>NUCLEOTIDE SEQUENCE [LARGE SCALE GENOMIC DNA]</scope>
    <source>
        <strain evidence="4 5">JP610</strain>
    </source>
</reference>
<dbReference type="OrthoDB" id="3609at2759"/>
<evidence type="ECO:0000256" key="1">
    <source>
        <dbReference type="SAM" id="MobiDB-lite"/>
    </source>
</evidence>